<dbReference type="PANTHER" id="PTHR35121:SF2">
    <property type="entry name" value="SWIM-TYPE DOMAIN-CONTAINING PROTEIN"/>
    <property type="match status" value="1"/>
</dbReference>
<evidence type="ECO:0000313" key="2">
    <source>
        <dbReference type="EMBL" id="CAA2981192.1"/>
    </source>
</evidence>
<reference evidence="2 3" key="1">
    <citation type="submission" date="2019-12" db="EMBL/GenBank/DDBJ databases">
        <authorList>
            <person name="Alioto T."/>
            <person name="Alioto T."/>
            <person name="Gomez Garrido J."/>
        </authorList>
    </citation>
    <scope>NUCLEOTIDE SEQUENCE [LARGE SCALE GENOMIC DNA]</scope>
</reference>
<evidence type="ECO:0000256" key="1">
    <source>
        <dbReference type="SAM" id="MobiDB-lite"/>
    </source>
</evidence>
<gene>
    <name evidence="2" type="ORF">OLEA9_A115198</name>
</gene>
<comment type="caution">
    <text evidence="2">The sequence shown here is derived from an EMBL/GenBank/DDBJ whole genome shotgun (WGS) entry which is preliminary data.</text>
</comment>
<protein>
    <submittedName>
        <fullName evidence="2">Uncharacterized protein</fullName>
    </submittedName>
</protein>
<dbReference type="Gramene" id="OE9A115198T1">
    <property type="protein sequence ID" value="OE9A115198C1"/>
    <property type="gene ID" value="OE9A115198"/>
</dbReference>
<organism evidence="2 3">
    <name type="scientific">Olea europaea subsp. europaea</name>
    <dbReference type="NCBI Taxonomy" id="158383"/>
    <lineage>
        <taxon>Eukaryota</taxon>
        <taxon>Viridiplantae</taxon>
        <taxon>Streptophyta</taxon>
        <taxon>Embryophyta</taxon>
        <taxon>Tracheophyta</taxon>
        <taxon>Spermatophyta</taxon>
        <taxon>Magnoliopsida</taxon>
        <taxon>eudicotyledons</taxon>
        <taxon>Gunneridae</taxon>
        <taxon>Pentapetalae</taxon>
        <taxon>asterids</taxon>
        <taxon>lamiids</taxon>
        <taxon>Lamiales</taxon>
        <taxon>Oleaceae</taxon>
        <taxon>Oleeae</taxon>
        <taxon>Olea</taxon>
    </lineage>
</organism>
<dbReference type="PANTHER" id="PTHR35121">
    <property type="entry name" value="HOMEODOMAIN PROTEIN 8, PUTATIVE-RELATED"/>
    <property type="match status" value="1"/>
</dbReference>
<feature type="region of interest" description="Disordered" evidence="1">
    <location>
        <begin position="120"/>
        <end position="139"/>
    </location>
</feature>
<evidence type="ECO:0000313" key="3">
    <source>
        <dbReference type="Proteomes" id="UP000594638"/>
    </source>
</evidence>
<dbReference type="EMBL" id="CACTIH010003665">
    <property type="protein sequence ID" value="CAA2981192.1"/>
    <property type="molecule type" value="Genomic_DNA"/>
</dbReference>
<proteinExistence type="predicted"/>
<dbReference type="Proteomes" id="UP000594638">
    <property type="component" value="Unassembled WGS sequence"/>
</dbReference>
<keyword evidence="3" id="KW-1185">Reference proteome</keyword>
<dbReference type="OrthoDB" id="1696465at2759"/>
<name>A0A8S0RMX2_OLEEU</name>
<dbReference type="AlphaFoldDB" id="A0A8S0RMX2"/>
<sequence length="198" mass="21669">MATGAAGDGLLRGVYEGCISGSDMGIQRRPYHKNCKCQLHKSRQNCLHLSKYRSVSYPVRRSWSEGCLALMGVGISSSPCSSPARSIGEITRMQTQLILCKEDEEEETKEFTRSLRRVGRSEVVGADPSEETSSSEEGKVDNLIEVSVDMLVGNDISEKEIGCVGGDVDSEEEFVSGVSGKRSVERLVNRIEVLSCDR</sequence>
<accession>A0A8S0RMX2</accession>